<feature type="region of interest" description="Disordered" evidence="1">
    <location>
        <begin position="323"/>
        <end position="370"/>
    </location>
</feature>
<dbReference type="Gene3D" id="1.10.287.500">
    <property type="entry name" value="Helix hairpin bin"/>
    <property type="match status" value="1"/>
</dbReference>
<name>A0ABV2L515_9HYPH</name>
<comment type="caution">
    <text evidence="2">The sequence shown here is derived from an EMBL/GenBank/DDBJ whole genome shotgun (WGS) entry which is preliminary data.</text>
</comment>
<gene>
    <name evidence="2" type="ORF">ABID43_001385</name>
</gene>
<organism evidence="2 3">
    <name type="scientific">Methylobacterium goesingense</name>
    <dbReference type="NCBI Taxonomy" id="243690"/>
    <lineage>
        <taxon>Bacteria</taxon>
        <taxon>Pseudomonadati</taxon>
        <taxon>Pseudomonadota</taxon>
        <taxon>Alphaproteobacteria</taxon>
        <taxon>Hyphomicrobiales</taxon>
        <taxon>Methylobacteriaceae</taxon>
        <taxon>Methylobacterium</taxon>
    </lineage>
</organism>
<feature type="compositionally biased region" description="Low complexity" evidence="1">
    <location>
        <begin position="337"/>
        <end position="352"/>
    </location>
</feature>
<sequence>MSSSQSLTSIDVSEYDRIEAAMSESERGRWFLDAYLRRNRAHDTGILLDAIARLEKAVTGEREQDQIGRVRGDLMDMAHAIARTKAEIAAISAPDHDQSRLGGASAALDAIVRSTERATSEILSSAEHVQEAAWILRESGSDAEICDELDRRATSIYTACSFQDLTAQRTARIIHTLRYLEERLAAMMAIWGDALETVPPAPGESQGEPLPTDLCQSDVDRYIDGEVSSGEADTPVAVSKLPEHLSVDDDIVFLEATDAVPPVASAATPRVEPEPEPADFTEAEAPAVEVPETDAEPLHDILTEPTGDVVATPTDDLARETVAAHAETDDPESGFDPAPSAEAPVPAPAAEATTHEPDEDSEPAPMADPVALKMAASAAPAQTDIASAFAEIDALSDDEKRALFS</sequence>
<evidence type="ECO:0000313" key="3">
    <source>
        <dbReference type="Proteomes" id="UP001549145"/>
    </source>
</evidence>
<evidence type="ECO:0000256" key="1">
    <source>
        <dbReference type="SAM" id="MobiDB-lite"/>
    </source>
</evidence>
<accession>A0ABV2L515</accession>
<dbReference type="Proteomes" id="UP001549145">
    <property type="component" value="Unassembled WGS sequence"/>
</dbReference>
<keyword evidence="3" id="KW-1185">Reference proteome</keyword>
<dbReference type="SUPFAM" id="SSF75708">
    <property type="entry name" value="Chemotaxis phosphatase CheZ"/>
    <property type="match status" value="1"/>
</dbReference>
<reference evidence="2 3" key="1">
    <citation type="submission" date="2024-06" db="EMBL/GenBank/DDBJ databases">
        <title>Genomic Encyclopedia of Type Strains, Phase IV (KMG-IV): sequencing the most valuable type-strain genomes for metagenomic binning, comparative biology and taxonomic classification.</title>
        <authorList>
            <person name="Goeker M."/>
        </authorList>
    </citation>
    <scope>NUCLEOTIDE SEQUENCE [LARGE SCALE GENOMIC DNA]</scope>
    <source>
        <strain evidence="2 3">DSM 21331</strain>
    </source>
</reference>
<dbReference type="RefSeq" id="WP_238278426.1">
    <property type="nucleotide sequence ID" value="NZ_BPQL01000036.1"/>
</dbReference>
<protein>
    <recommendedName>
        <fullName evidence="4">Chemotaxis protein CheZ</fullName>
    </recommendedName>
</protein>
<evidence type="ECO:0008006" key="4">
    <source>
        <dbReference type="Google" id="ProtNLM"/>
    </source>
</evidence>
<proteinExistence type="predicted"/>
<dbReference type="EMBL" id="JBEPMM010000002">
    <property type="protein sequence ID" value="MET3691860.1"/>
    <property type="molecule type" value="Genomic_DNA"/>
</dbReference>
<evidence type="ECO:0000313" key="2">
    <source>
        <dbReference type="EMBL" id="MET3691860.1"/>
    </source>
</evidence>